<evidence type="ECO:0000313" key="3">
    <source>
        <dbReference type="EMBL" id="MFI2476693.1"/>
    </source>
</evidence>
<gene>
    <name evidence="3" type="ORF">ACH49W_25195</name>
</gene>
<organism evidence="3 4">
    <name type="scientific">Nocardia xishanensis</name>
    <dbReference type="NCBI Taxonomy" id="238964"/>
    <lineage>
        <taxon>Bacteria</taxon>
        <taxon>Bacillati</taxon>
        <taxon>Actinomycetota</taxon>
        <taxon>Actinomycetes</taxon>
        <taxon>Mycobacteriales</taxon>
        <taxon>Nocardiaceae</taxon>
        <taxon>Nocardia</taxon>
    </lineage>
</organism>
<keyword evidence="2" id="KW-0472">Membrane</keyword>
<evidence type="ECO:0000256" key="1">
    <source>
        <dbReference type="SAM" id="MobiDB-lite"/>
    </source>
</evidence>
<keyword evidence="4" id="KW-1185">Reference proteome</keyword>
<feature type="region of interest" description="Disordered" evidence="1">
    <location>
        <begin position="87"/>
        <end position="108"/>
    </location>
</feature>
<evidence type="ECO:0000313" key="4">
    <source>
        <dbReference type="Proteomes" id="UP001611415"/>
    </source>
</evidence>
<proteinExistence type="predicted"/>
<reference evidence="3 4" key="1">
    <citation type="submission" date="2024-10" db="EMBL/GenBank/DDBJ databases">
        <title>The Natural Products Discovery Center: Release of the First 8490 Sequenced Strains for Exploring Actinobacteria Biosynthetic Diversity.</title>
        <authorList>
            <person name="Kalkreuter E."/>
            <person name="Kautsar S.A."/>
            <person name="Yang D."/>
            <person name="Bader C.D."/>
            <person name="Teijaro C.N."/>
            <person name="Fluegel L."/>
            <person name="Davis C.M."/>
            <person name="Simpson J.R."/>
            <person name="Lauterbach L."/>
            <person name="Steele A.D."/>
            <person name="Gui C."/>
            <person name="Meng S."/>
            <person name="Li G."/>
            <person name="Viehrig K."/>
            <person name="Ye F."/>
            <person name="Su P."/>
            <person name="Kiefer A.F."/>
            <person name="Nichols A."/>
            <person name="Cepeda A.J."/>
            <person name="Yan W."/>
            <person name="Fan B."/>
            <person name="Jiang Y."/>
            <person name="Adhikari A."/>
            <person name="Zheng C.-J."/>
            <person name="Schuster L."/>
            <person name="Cowan T.M."/>
            <person name="Smanski M.J."/>
            <person name="Chevrette M.G."/>
            <person name="De Carvalho L.P.S."/>
            <person name="Shen B."/>
        </authorList>
    </citation>
    <scope>NUCLEOTIDE SEQUENCE [LARGE SCALE GENOMIC DNA]</scope>
    <source>
        <strain evidence="3 4">NPDC019275</strain>
    </source>
</reference>
<dbReference type="RefSeq" id="WP_397093982.1">
    <property type="nucleotide sequence ID" value="NZ_JBIRYO010000018.1"/>
</dbReference>
<dbReference type="EMBL" id="JBIRYO010000018">
    <property type="protein sequence ID" value="MFI2476693.1"/>
    <property type="molecule type" value="Genomic_DNA"/>
</dbReference>
<keyword evidence="2" id="KW-0812">Transmembrane</keyword>
<accession>A0ABW7X6G1</accession>
<comment type="caution">
    <text evidence="3">The sequence shown here is derived from an EMBL/GenBank/DDBJ whole genome shotgun (WGS) entry which is preliminary data.</text>
</comment>
<evidence type="ECO:0008006" key="5">
    <source>
        <dbReference type="Google" id="ProtNLM"/>
    </source>
</evidence>
<sequence>MKTTALRAIPIFGWLYLAAGLVAALAERAPRNRWLRAVWWIDAFLSVVVHAAQIPVALRATRGAGHSPLKTAVLTQIFGLTWYGDRLGSGRADTTGDGTPTDHREAQR</sequence>
<name>A0ABW7X6G1_9NOCA</name>
<keyword evidence="2" id="KW-1133">Transmembrane helix</keyword>
<protein>
    <recommendedName>
        <fullName evidence="5">DUF2637 domain-containing protein</fullName>
    </recommendedName>
</protein>
<dbReference type="Proteomes" id="UP001611415">
    <property type="component" value="Unassembled WGS sequence"/>
</dbReference>
<feature type="transmembrane region" description="Helical" evidence="2">
    <location>
        <begin position="6"/>
        <end position="26"/>
    </location>
</feature>
<evidence type="ECO:0000256" key="2">
    <source>
        <dbReference type="SAM" id="Phobius"/>
    </source>
</evidence>